<keyword evidence="3" id="KW-1185">Reference proteome</keyword>
<dbReference type="PROSITE" id="PS51194">
    <property type="entry name" value="HELICASE_CTER"/>
    <property type="match status" value="1"/>
</dbReference>
<dbReference type="GO" id="GO:0004386">
    <property type="term" value="F:helicase activity"/>
    <property type="evidence" value="ECO:0007669"/>
    <property type="project" value="UniProtKB-KW"/>
</dbReference>
<organism evidence="3">
    <name type="scientific">Perkinsus marinus (strain ATCC 50983 / TXsc)</name>
    <dbReference type="NCBI Taxonomy" id="423536"/>
    <lineage>
        <taxon>Eukaryota</taxon>
        <taxon>Sar</taxon>
        <taxon>Alveolata</taxon>
        <taxon>Perkinsozoa</taxon>
        <taxon>Perkinsea</taxon>
        <taxon>Perkinsida</taxon>
        <taxon>Perkinsidae</taxon>
        <taxon>Perkinsus</taxon>
    </lineage>
</organism>
<protein>
    <submittedName>
        <fullName evidence="2">RNA-dependent helicase, putative</fullName>
    </submittedName>
</protein>
<accession>C5L9M1</accession>
<feature type="non-terminal residue" evidence="2">
    <location>
        <position position="212"/>
    </location>
</feature>
<keyword evidence="2" id="KW-0378">Hydrolase</keyword>
<reference evidence="2 3" key="1">
    <citation type="submission" date="2008-07" db="EMBL/GenBank/DDBJ databases">
        <authorList>
            <person name="El-Sayed N."/>
            <person name="Caler E."/>
            <person name="Inman J."/>
            <person name="Amedeo P."/>
            <person name="Hass B."/>
            <person name="Wortman J."/>
        </authorList>
    </citation>
    <scope>NUCLEOTIDE SEQUENCE [LARGE SCALE GENOMIC DNA]</scope>
    <source>
        <strain evidence="3">ATCC 50983 / TXsc</strain>
    </source>
</reference>
<dbReference type="EMBL" id="GG680529">
    <property type="protein sequence ID" value="EER06572.1"/>
    <property type="molecule type" value="Genomic_DNA"/>
</dbReference>
<dbReference type="InterPro" id="IPR001650">
    <property type="entry name" value="Helicase_C-like"/>
</dbReference>
<sequence length="212" mass="24212">MLDMGFLPSVTDIFGYLPSPDKRQSLMFSATWNKEVRRLSRKLMKRERITVTVMGSNETKGNEDELTANTRITQTIDIVQDRKPKMNRLWYHLGNLCPNKGVWKVIVFALYKKEAAHLERTLRDYYDVVGLHGDMTQMAREASIKRFTEGQNLILVATDVAARGLDVKDVTGVINYTFPLVIEDYVHRIGRTGRAGRTGNAVTIFNADEEKQ</sequence>
<keyword evidence="2" id="KW-0547">Nucleotide-binding</keyword>
<dbReference type="Pfam" id="PF00271">
    <property type="entry name" value="Helicase_C"/>
    <property type="match status" value="1"/>
</dbReference>
<gene>
    <name evidence="2" type="ORF">Pmar_PMAR019307</name>
</gene>
<dbReference type="RefSeq" id="XP_002774756.1">
    <property type="nucleotide sequence ID" value="XM_002774710.1"/>
</dbReference>
<keyword evidence="2" id="KW-0347">Helicase</keyword>
<dbReference type="SUPFAM" id="SSF52540">
    <property type="entry name" value="P-loop containing nucleoside triphosphate hydrolases"/>
    <property type="match status" value="1"/>
</dbReference>
<keyword evidence="2" id="KW-0067">ATP-binding</keyword>
<dbReference type="Gene3D" id="3.40.50.300">
    <property type="entry name" value="P-loop containing nucleotide triphosphate hydrolases"/>
    <property type="match status" value="2"/>
</dbReference>
<dbReference type="InParanoid" id="C5L9M1"/>
<dbReference type="InterPro" id="IPR027417">
    <property type="entry name" value="P-loop_NTPase"/>
</dbReference>
<dbReference type="AlphaFoldDB" id="C5L9M1"/>
<evidence type="ECO:0000313" key="3">
    <source>
        <dbReference type="Proteomes" id="UP000007800"/>
    </source>
</evidence>
<evidence type="ECO:0000313" key="2">
    <source>
        <dbReference type="EMBL" id="EER06572.1"/>
    </source>
</evidence>
<proteinExistence type="predicted"/>
<dbReference type="SMART" id="SM00490">
    <property type="entry name" value="HELICc"/>
    <property type="match status" value="1"/>
</dbReference>
<dbReference type="GeneID" id="9055891"/>
<dbReference type="Proteomes" id="UP000007800">
    <property type="component" value="Unassembled WGS sequence"/>
</dbReference>
<feature type="domain" description="Helicase C-terminal" evidence="1">
    <location>
        <begin position="71"/>
        <end position="212"/>
    </location>
</feature>
<dbReference type="CDD" id="cd18787">
    <property type="entry name" value="SF2_C_DEAD"/>
    <property type="match status" value="1"/>
</dbReference>
<dbReference type="PANTHER" id="PTHR47958">
    <property type="entry name" value="ATP-DEPENDENT RNA HELICASE DBP3"/>
    <property type="match status" value="1"/>
</dbReference>
<name>C5L9M1_PERM5</name>
<dbReference type="OrthoDB" id="196131at2759"/>
<evidence type="ECO:0000259" key="1">
    <source>
        <dbReference type="PROSITE" id="PS51194"/>
    </source>
</evidence>